<sequence>MLPPTWPLPSTLCLQYLVSAPPPPAPSNAVQNATTAAAHTTKTMCTVSDVLAHAKENDPVAPPEPRPQHLQPLLPELLSDVDQCAYSPMRKQKRHEREAARVPSVKLTGWPSDGVTLPAWVKPEPGTRGIKVKPGERGVKIKLGERAVKIE</sequence>
<gene>
    <name evidence="2" type="ORF">C8F04DRAFT_1174889</name>
</gene>
<keyword evidence="3" id="KW-1185">Reference proteome</keyword>
<name>A0AAD6TFX2_9AGAR</name>
<dbReference type="AlphaFoldDB" id="A0AAD6TFX2"/>
<organism evidence="2 3">
    <name type="scientific">Mycena alexandri</name>
    <dbReference type="NCBI Taxonomy" id="1745969"/>
    <lineage>
        <taxon>Eukaryota</taxon>
        <taxon>Fungi</taxon>
        <taxon>Dikarya</taxon>
        <taxon>Basidiomycota</taxon>
        <taxon>Agaricomycotina</taxon>
        <taxon>Agaricomycetes</taxon>
        <taxon>Agaricomycetidae</taxon>
        <taxon>Agaricales</taxon>
        <taxon>Marasmiineae</taxon>
        <taxon>Mycenaceae</taxon>
        <taxon>Mycena</taxon>
    </lineage>
</organism>
<reference evidence="2" key="1">
    <citation type="submission" date="2023-03" db="EMBL/GenBank/DDBJ databases">
        <title>Massive genome expansion in bonnet fungi (Mycena s.s.) driven by repeated elements and novel gene families across ecological guilds.</title>
        <authorList>
            <consortium name="Lawrence Berkeley National Laboratory"/>
            <person name="Harder C.B."/>
            <person name="Miyauchi S."/>
            <person name="Viragh M."/>
            <person name="Kuo A."/>
            <person name="Thoen E."/>
            <person name="Andreopoulos B."/>
            <person name="Lu D."/>
            <person name="Skrede I."/>
            <person name="Drula E."/>
            <person name="Henrissat B."/>
            <person name="Morin E."/>
            <person name="Kohler A."/>
            <person name="Barry K."/>
            <person name="LaButti K."/>
            <person name="Morin E."/>
            <person name="Salamov A."/>
            <person name="Lipzen A."/>
            <person name="Mereny Z."/>
            <person name="Hegedus B."/>
            <person name="Baldrian P."/>
            <person name="Stursova M."/>
            <person name="Weitz H."/>
            <person name="Taylor A."/>
            <person name="Grigoriev I.V."/>
            <person name="Nagy L.G."/>
            <person name="Martin F."/>
            <person name="Kauserud H."/>
        </authorList>
    </citation>
    <scope>NUCLEOTIDE SEQUENCE</scope>
    <source>
        <strain evidence="2">CBHHK200</strain>
    </source>
</reference>
<evidence type="ECO:0000313" key="3">
    <source>
        <dbReference type="Proteomes" id="UP001218188"/>
    </source>
</evidence>
<feature type="region of interest" description="Disordered" evidence="1">
    <location>
        <begin position="88"/>
        <end position="108"/>
    </location>
</feature>
<protein>
    <submittedName>
        <fullName evidence="2">Uncharacterized protein</fullName>
    </submittedName>
</protein>
<dbReference type="EMBL" id="JARJCM010000007">
    <property type="protein sequence ID" value="KAJ7044455.1"/>
    <property type="molecule type" value="Genomic_DNA"/>
</dbReference>
<evidence type="ECO:0000313" key="2">
    <source>
        <dbReference type="EMBL" id="KAJ7044455.1"/>
    </source>
</evidence>
<proteinExistence type="predicted"/>
<evidence type="ECO:0000256" key="1">
    <source>
        <dbReference type="SAM" id="MobiDB-lite"/>
    </source>
</evidence>
<comment type="caution">
    <text evidence="2">The sequence shown here is derived from an EMBL/GenBank/DDBJ whole genome shotgun (WGS) entry which is preliminary data.</text>
</comment>
<accession>A0AAD6TFX2</accession>
<dbReference type="Proteomes" id="UP001218188">
    <property type="component" value="Unassembled WGS sequence"/>
</dbReference>